<dbReference type="Gene3D" id="1.10.1200.10">
    <property type="entry name" value="ACP-like"/>
    <property type="match status" value="2"/>
</dbReference>
<dbReference type="InterPro" id="IPR001031">
    <property type="entry name" value="Thioesterase"/>
</dbReference>
<dbReference type="SMART" id="SM00822">
    <property type="entry name" value="PKS_KR"/>
    <property type="match status" value="1"/>
</dbReference>
<dbReference type="GO" id="GO:0004312">
    <property type="term" value="F:fatty acid synthase activity"/>
    <property type="evidence" value="ECO:0007669"/>
    <property type="project" value="TreeGrafter"/>
</dbReference>
<dbReference type="InterPro" id="IPR036291">
    <property type="entry name" value="NAD(P)-bd_dom_sf"/>
</dbReference>
<dbReference type="SUPFAM" id="SSF56801">
    <property type="entry name" value="Acetyl-CoA synthetase-like"/>
    <property type="match status" value="1"/>
</dbReference>
<keyword evidence="3" id="KW-0597">Phosphoprotein</keyword>
<dbReference type="Gene3D" id="3.40.50.1820">
    <property type="entry name" value="alpha/beta hydrolase"/>
    <property type="match status" value="1"/>
</dbReference>
<dbReference type="InterPro" id="IPR050091">
    <property type="entry name" value="PKS_NRPS_Biosynth_Enz"/>
</dbReference>
<dbReference type="GO" id="GO:0031177">
    <property type="term" value="F:phosphopantetheine binding"/>
    <property type="evidence" value="ECO:0007669"/>
    <property type="project" value="InterPro"/>
</dbReference>
<dbReference type="SUPFAM" id="SSF53474">
    <property type="entry name" value="alpha/beta-Hydrolases"/>
    <property type="match status" value="1"/>
</dbReference>
<dbReference type="CDD" id="cd08955">
    <property type="entry name" value="KR_2_FAS_SDR_x"/>
    <property type="match status" value="1"/>
</dbReference>
<dbReference type="PANTHER" id="PTHR43775">
    <property type="entry name" value="FATTY ACID SYNTHASE"/>
    <property type="match status" value="1"/>
</dbReference>
<dbReference type="Pfam" id="PF02801">
    <property type="entry name" value="Ketoacyl-synt_C"/>
    <property type="match status" value="1"/>
</dbReference>
<dbReference type="SMART" id="SM00826">
    <property type="entry name" value="PKS_DH"/>
    <property type="match status" value="1"/>
</dbReference>
<evidence type="ECO:0000256" key="1">
    <source>
        <dbReference type="ARBA" id="ARBA00001957"/>
    </source>
</evidence>
<dbReference type="Pfam" id="PF13193">
    <property type="entry name" value="AMP-binding_C"/>
    <property type="match status" value="1"/>
</dbReference>
<dbReference type="Pfam" id="PF00975">
    <property type="entry name" value="Thioesterase"/>
    <property type="match status" value="1"/>
</dbReference>
<dbReference type="InterPro" id="IPR006162">
    <property type="entry name" value="Ppantetheine_attach_site"/>
</dbReference>
<dbReference type="SMART" id="SM00824">
    <property type="entry name" value="PKS_TE"/>
    <property type="match status" value="1"/>
</dbReference>
<dbReference type="Pfam" id="PF00501">
    <property type="entry name" value="AMP-binding"/>
    <property type="match status" value="1"/>
</dbReference>
<dbReference type="Gene3D" id="3.30.559.30">
    <property type="entry name" value="Nonribosomal peptide synthetase, condensation domain"/>
    <property type="match status" value="1"/>
</dbReference>
<proteinExistence type="inferred from homology"/>
<dbReference type="SMART" id="SM00823">
    <property type="entry name" value="PKS_PP"/>
    <property type="match status" value="2"/>
</dbReference>
<dbReference type="PROSITE" id="PS00455">
    <property type="entry name" value="AMP_BINDING"/>
    <property type="match status" value="1"/>
</dbReference>
<evidence type="ECO:0000259" key="10">
    <source>
        <dbReference type="PROSITE" id="PS52019"/>
    </source>
</evidence>
<dbReference type="InterPro" id="IPR032821">
    <property type="entry name" value="PKS_assoc"/>
</dbReference>
<organism evidence="11 12">
    <name type="scientific">Kineosporia babensis</name>
    <dbReference type="NCBI Taxonomy" id="499548"/>
    <lineage>
        <taxon>Bacteria</taxon>
        <taxon>Bacillati</taxon>
        <taxon>Actinomycetota</taxon>
        <taxon>Actinomycetes</taxon>
        <taxon>Kineosporiales</taxon>
        <taxon>Kineosporiaceae</taxon>
        <taxon>Kineosporia</taxon>
    </lineage>
</organism>
<keyword evidence="4" id="KW-0808">Transferase</keyword>
<dbReference type="InterPro" id="IPR016036">
    <property type="entry name" value="Malonyl_transacylase_ACP-bd"/>
</dbReference>
<dbReference type="InterPro" id="IPR018201">
    <property type="entry name" value="Ketoacyl_synth_AS"/>
</dbReference>
<dbReference type="InterPro" id="IPR016039">
    <property type="entry name" value="Thiolase-like"/>
</dbReference>
<dbReference type="Gene3D" id="3.10.129.110">
    <property type="entry name" value="Polyketide synthase dehydratase"/>
    <property type="match status" value="1"/>
</dbReference>
<dbReference type="InterPro" id="IPR057326">
    <property type="entry name" value="KR_dom"/>
</dbReference>
<dbReference type="SMART" id="SM00827">
    <property type="entry name" value="PKS_AT"/>
    <property type="match status" value="1"/>
</dbReference>
<evidence type="ECO:0000259" key="8">
    <source>
        <dbReference type="PROSITE" id="PS50075"/>
    </source>
</evidence>
<dbReference type="PROSITE" id="PS50075">
    <property type="entry name" value="CARRIER"/>
    <property type="match status" value="2"/>
</dbReference>
<dbReference type="PROSITE" id="PS52004">
    <property type="entry name" value="KS3_2"/>
    <property type="match status" value="1"/>
</dbReference>
<dbReference type="Proteomes" id="UP001138997">
    <property type="component" value="Unassembled WGS sequence"/>
</dbReference>
<dbReference type="Gene3D" id="3.30.300.30">
    <property type="match status" value="1"/>
</dbReference>
<evidence type="ECO:0000313" key="11">
    <source>
        <dbReference type="EMBL" id="MCD5315840.1"/>
    </source>
</evidence>
<evidence type="ECO:0000256" key="7">
    <source>
        <dbReference type="PROSITE-ProRule" id="PRU01363"/>
    </source>
</evidence>
<dbReference type="InterPro" id="IPR020807">
    <property type="entry name" value="PKS_DH"/>
</dbReference>
<dbReference type="Pfam" id="PF00550">
    <property type="entry name" value="PP-binding"/>
    <property type="match status" value="2"/>
</dbReference>
<dbReference type="Pfam" id="PF21089">
    <property type="entry name" value="PKS_DH_N"/>
    <property type="match status" value="1"/>
</dbReference>
<dbReference type="Pfam" id="PF00109">
    <property type="entry name" value="ketoacyl-synt"/>
    <property type="match status" value="1"/>
</dbReference>
<dbReference type="NCBIfam" id="TIGR01733">
    <property type="entry name" value="AA-adenyl-dom"/>
    <property type="match status" value="1"/>
</dbReference>
<dbReference type="InterPro" id="IPR049551">
    <property type="entry name" value="PKS_DH_C"/>
</dbReference>
<dbReference type="SUPFAM" id="SSF51735">
    <property type="entry name" value="NAD(P)-binding Rossmann-fold domains"/>
    <property type="match status" value="2"/>
</dbReference>
<keyword evidence="12" id="KW-1185">Reference proteome</keyword>
<dbReference type="CDD" id="cd00833">
    <property type="entry name" value="PKS"/>
    <property type="match status" value="1"/>
</dbReference>
<dbReference type="PROSITE" id="PS00606">
    <property type="entry name" value="KS3_1"/>
    <property type="match status" value="1"/>
</dbReference>
<keyword evidence="2" id="KW-0596">Phosphopantetheine</keyword>
<dbReference type="InterPro" id="IPR036736">
    <property type="entry name" value="ACP-like_sf"/>
</dbReference>
<name>A0A9X1NKC1_9ACTN</name>
<dbReference type="InterPro" id="IPR001227">
    <property type="entry name" value="Ac_transferase_dom_sf"/>
</dbReference>
<dbReference type="InterPro" id="IPR049552">
    <property type="entry name" value="PKS_DH_N"/>
</dbReference>
<dbReference type="InterPro" id="IPR020806">
    <property type="entry name" value="PKS_PP-bd"/>
</dbReference>
<dbReference type="Pfam" id="PF14765">
    <property type="entry name" value="PS-DH"/>
    <property type="match status" value="1"/>
</dbReference>
<dbReference type="InterPro" id="IPR013968">
    <property type="entry name" value="PKS_KR"/>
</dbReference>
<dbReference type="Pfam" id="PF00698">
    <property type="entry name" value="Acyl_transf_1"/>
    <property type="match status" value="1"/>
</dbReference>
<sequence length="3047" mass="328600">MTAASSPADRFAVIGIGCRFPGGANDHRSYWRNLLAGKDCLTPTPRSRYDTDTLASREATRPGRLVGGRGGYIDGFDEFDPGFFGISPREADHMDPQQRKLLEVSWEALEDGGQRPGDLAGTDVGVFVGAFTLDYKILQFSDLGFETIAAHTATGTMMTMVSNRISYCLDLRGPSLSLDTACSSSLVAVHLACESLRRGESRLALAGGALLHLAPQYTIAETKGGFLSPAGRSRTFDAAADGYVRAEGVAMIALKRLADAQRDGDPIHALVIGSGVNQDGRTNGITVPNPDAQVRLISRVCAQAGITPGELQYVEAHGTSTPVGDPIEAAALGRALEIGRAPGEHCYVGSVKTNIGHTEAAAGIAGLIKTVLALKHGVIPPHINLSEVNPAIDLAAMPYRIPTTAVPWPLHQGPARAGVNSFGFGGTNAHVLLEQAGPGPVPQTRPRPDWTLLPLSGERPQALSVLAAGIRQELAHGARPEDVAHTLAHRRQQHAHRRVVVYRDRSTLEAALAACTQDQEHPDAPAGTVIPCPGPVWVFTGMGPQWWGMGQQLFAAEPVYRAVVEEIDALIRAQAGWCLIDEMRADETASRMSQTWLAQPANLAVQAGLAALWNARGVEAAAVLGHSTGEIAAFLHAGVYSLADAVRVALHRSRLQQKLVGTGTMLAVGLDEESGLRVAAEHGDRVSVAAVNSPAALTLAGAPQELSAIRDRLGAEGVFAKFLDVQVPYHSIAMEEIKDELLTGLSDLTARTAQLPLYLTARPGRATGPELDASYWWDNVRGRVRFRSAIDAVAETGQRVFLEIGPHPVLAHSIRECLPDAVTIPSIRRLEDEQACLTRSLARLHTLGVPLDWDALQPDGVPVSLPPYPFRRDRHWIEPEPVARVRTGRQDHPLLGIRTESSEPLWSARPDLETLPYLSDHRIQSVAVFPAAAYVEMAVQAGRALTGGTGFVTADLELRRALYLSDDPARPAPRLQLAFSREDSSFTVSSETGVHAHGILRALQSRPVTPRWNADRLREQATCVLDSGPCYQQLTQIGYHYGPAFQGIAQVWIGPDQALARIRRPEVLPVGTADDVHPVLLDSCFQALLTPLLLTNAQDPVYLPSRIAEIRMESPGDEPFWAQATITERHTESLTGDIQLYTDDGRLLGQILGLQAQRVDEASGTVSSATVDTWLAELRWHELPPAPTIPSDAGERWLLLADAGGTGADLAEQLIAAGQQVQVLVPGTPLPPDVSGYDHVVHLWGLDASAPETMTASDLRDSTALECYSLITLAQALLGSASARLHVITRGAQAVIPGDPANPAAARVWGVGRVLRHQELPQHRGRLIDLDPGVASGPEQITALLRELQDPELEDDEIALRGTARLTSRLRPAAADLPQALPLSLRADGSYLVTGAFGALGQVLCRFLVARGARRLILLARTRLPEREQWPSLASENPSVRFVRELEAAGAQVALAPVSITDEEGLRTWLAGYRARTGMPIRGVFHLAAQVHDVLLPQMDRGTFEAVHDPKAVGAWLLHQLLVNEPLEHFVLFSSMASLLTTAGQTNYAAGNAFLDALAHHRRGLGLPATSICWGPWATGMIKDLGLVDHYRDARGMSALTPAAGMAVLERLLGQDRAQFVIVTVVDWPVFHAWYPVPPPLVSELAATAGPAVEVGTAFLDRFRDCPAQQRPALVTEAFTAAVASVLHVPAERLSLQDGLTTSGLDSLLAMELRARVATEFQVSLPVMALLSGAGVADLAGQLCDLLSSDPSGAVAAPDTDIEVFTDPDRFPLTQNQKALWFLKQLNPDGFAYNIGGAVQVHAPLRPELMLEAARQLVARHPLLRAAFEVRDGRPQQRIRDPREVAPDLAVFDVPDLAWDEIYPMIIREYRRPYDLEHDPLVRFRLFRRADDRWVLMKAVHHIVSDAVSTFTYIQELLDIYEGLRRGEPVTLPPVGAHYLDFLNWQNRFLAGPGAARQLAYWKQHLPEPIPVLELPTDRPRPPVQTTNGASEFFVLDTATSARVHALAREHDVTVFVVLMAAYYLLLHRYSGQDDIVVGTPVTGRTEKEFASVYGYFVNPLPLHVSLAGDPSVAGLIASVRSSVLGGLDHQEYPFVLLVDELGLPHDPSRSAVFQAMFILLVHQVSAVGHGHRLEYVELPEEEGQFDLTLSVYEDEAEQRFHCVLKYNCDLFDAATVARLTRHYVSLLDGLTSVPQETPVHTLELISRSERQEIVEHWSGSGRTVPTGPPVPELILQAAHRSPETIAVVPASGTGPLTYRDLADRSGAAAHRLRALGIGPGSVVALALDKTPDLFVVLLAVWRAGAAYLPLDPHDPPARLNRVIRTAGAGLIVVGSAPSPLSGAPVRTLDELVRPGPGLDEPVGLAEPDSAAYVVQTSGSSGTPKAVQVSHRNLAAVTAAWRQEYRLDSDVRTHLQLAGFPFDVFTGDLARALSTGGTLVLADRDLLFDPARLLDTVEAHGVHAAEFVPAVVRGLIEHCERTGRRLAGLRLVVVGSDVWTVGEYRKLQELCGPGTRLVNSYGLSEATIDSTYFEGSVEGLPATQTVPIGRPFPNSAVYVLDRHRQVVPPGVVGELWVGGSGVAGGYVGDTRPADGRFVQHPAGRFYRTGDSARWSTRGELELTGRTDSQVKIRGHRIEPGEIETQLTDWPPVSRAAVGLRPGPGGEQVLCAYLVLAEGRTLERRALRSHLSAHLPTFMIPALVLELPQLPLSANGKVDLGALAAHPGAGPWSGPAPGDDPPATLYEQETARHWAALLDCGECGRGEDFFELGGNSIRLIELIYLLQSDFGVQLPVSELFRVSTLEGMAQALEQAVTGQAGLGEPFLTFNRDAPEPLFCFPPAGGHGLVYRGFAGHLPGHRLIAFNYLPGPDKVRRYAELVRGLQPHGPYRLLGYSLGGNLAFEVGKELERGGHRVSGLVMLDAYRTAGQFELTGEHLARFEEELAGHVRLHTGTDAVTEDLLRQARDYLEFSSVTPNTGTVAAPITVILDETKAAVPAATGSWQGCSAGPVTVLAGSGDHAQMLGAGHLPHNAALARQALTGARDDG</sequence>
<dbReference type="EMBL" id="JAJOMB010000025">
    <property type="protein sequence ID" value="MCD5315840.1"/>
    <property type="molecule type" value="Genomic_DNA"/>
</dbReference>
<evidence type="ECO:0000256" key="5">
    <source>
        <dbReference type="ARBA" id="ARBA00022737"/>
    </source>
</evidence>
<comment type="similarity">
    <text evidence="6">In the C-terminal section; belongs to the NRP synthetase family.</text>
</comment>
<dbReference type="InterPro" id="IPR023213">
    <property type="entry name" value="CAT-like_dom_sf"/>
</dbReference>
<dbReference type="InterPro" id="IPR020841">
    <property type="entry name" value="PKS_Beta-ketoAc_synthase_dom"/>
</dbReference>
<evidence type="ECO:0000256" key="3">
    <source>
        <dbReference type="ARBA" id="ARBA00022553"/>
    </source>
</evidence>
<evidence type="ECO:0000256" key="4">
    <source>
        <dbReference type="ARBA" id="ARBA00022679"/>
    </source>
</evidence>
<reference evidence="11" key="1">
    <citation type="submission" date="2021-11" db="EMBL/GenBank/DDBJ databases">
        <title>Streptomyces corallinus and Kineosporia corallina sp. nov., two new coral-derived marine actinobacteria.</title>
        <authorList>
            <person name="Buangrab K."/>
            <person name="Sutthacheep M."/>
            <person name="Yeemin T."/>
            <person name="Harunari E."/>
            <person name="Igarashi Y."/>
            <person name="Sripreechasak P."/>
            <person name="Kanchanasin P."/>
            <person name="Tanasupawat S."/>
            <person name="Phongsopitanun W."/>
        </authorList>
    </citation>
    <scope>NUCLEOTIDE SEQUENCE</scope>
    <source>
        <strain evidence="11">JCM 31032</strain>
    </source>
</reference>
<dbReference type="InterPro" id="IPR009081">
    <property type="entry name" value="PP-bd_ACP"/>
</dbReference>
<evidence type="ECO:0000313" key="12">
    <source>
        <dbReference type="Proteomes" id="UP001138997"/>
    </source>
</evidence>
<dbReference type="InterPro" id="IPR010071">
    <property type="entry name" value="AA_adenyl_dom"/>
</dbReference>
<dbReference type="InterPro" id="IPR000873">
    <property type="entry name" value="AMP-dep_synth/lig_dom"/>
</dbReference>
<evidence type="ECO:0000259" key="9">
    <source>
        <dbReference type="PROSITE" id="PS52004"/>
    </source>
</evidence>
<dbReference type="GO" id="GO:0005737">
    <property type="term" value="C:cytoplasm"/>
    <property type="evidence" value="ECO:0007669"/>
    <property type="project" value="TreeGrafter"/>
</dbReference>
<dbReference type="InterPro" id="IPR045851">
    <property type="entry name" value="AMP-bd_C_sf"/>
</dbReference>
<evidence type="ECO:0000256" key="2">
    <source>
        <dbReference type="ARBA" id="ARBA00022450"/>
    </source>
</evidence>
<feature type="domain" description="Carrier" evidence="8">
    <location>
        <begin position="1673"/>
        <end position="1747"/>
    </location>
</feature>
<dbReference type="FunFam" id="3.40.47.10:FF:000019">
    <property type="entry name" value="Polyketide synthase type I"/>
    <property type="match status" value="1"/>
</dbReference>
<dbReference type="SUPFAM" id="SSF55048">
    <property type="entry name" value="Probable ACP-binding domain of malonyl-CoA ACP transacylase"/>
    <property type="match status" value="1"/>
</dbReference>
<gene>
    <name evidence="11" type="ORF">LR394_33600</name>
</gene>
<feature type="active site" description="Proton donor; for dehydratase activity" evidence="7">
    <location>
        <position position="1082"/>
    </location>
</feature>
<dbReference type="InterPro" id="IPR042104">
    <property type="entry name" value="PKS_dehydratase_sf"/>
</dbReference>
<dbReference type="SUPFAM" id="SSF47336">
    <property type="entry name" value="ACP-like"/>
    <property type="match status" value="2"/>
</dbReference>
<dbReference type="InterPro" id="IPR014030">
    <property type="entry name" value="Ketoacyl_synth_N"/>
</dbReference>
<dbReference type="InterPro" id="IPR014043">
    <property type="entry name" value="Acyl_transferase_dom"/>
</dbReference>
<accession>A0A9X1NKC1</accession>
<dbReference type="GO" id="GO:0071770">
    <property type="term" value="P:DIM/DIP cell wall layer assembly"/>
    <property type="evidence" value="ECO:0007669"/>
    <property type="project" value="TreeGrafter"/>
</dbReference>
<evidence type="ECO:0000256" key="6">
    <source>
        <dbReference type="ARBA" id="ARBA00029443"/>
    </source>
</evidence>
<feature type="domain" description="PKS/mFAS DH" evidence="10">
    <location>
        <begin position="892"/>
        <end position="1165"/>
    </location>
</feature>
<dbReference type="Pfam" id="PF08659">
    <property type="entry name" value="KR"/>
    <property type="match status" value="1"/>
</dbReference>
<dbReference type="CDD" id="cd19531">
    <property type="entry name" value="LCL_NRPS-like"/>
    <property type="match status" value="1"/>
</dbReference>
<dbReference type="Pfam" id="PF00668">
    <property type="entry name" value="Condensation"/>
    <property type="match status" value="1"/>
</dbReference>
<dbReference type="InterPro" id="IPR001242">
    <property type="entry name" value="Condensation_dom"/>
</dbReference>
<dbReference type="Gene3D" id="3.40.366.10">
    <property type="entry name" value="Malonyl-Coenzyme A Acyl Carrier Protein, domain 2"/>
    <property type="match status" value="1"/>
</dbReference>
<dbReference type="Gene3D" id="3.40.50.720">
    <property type="entry name" value="NAD(P)-binding Rossmann-like Domain"/>
    <property type="match status" value="1"/>
</dbReference>
<protein>
    <submittedName>
        <fullName evidence="11">Amino acid adenylation domain-containing protein</fullName>
    </submittedName>
</protein>
<dbReference type="PROSITE" id="PS00012">
    <property type="entry name" value="PHOSPHOPANTETHEINE"/>
    <property type="match status" value="1"/>
</dbReference>
<feature type="domain" description="Carrier" evidence="8">
    <location>
        <begin position="2740"/>
        <end position="2815"/>
    </location>
</feature>
<dbReference type="InterPro" id="IPR016035">
    <property type="entry name" value="Acyl_Trfase/lysoPLipase"/>
</dbReference>
<comment type="caution">
    <text evidence="11">The sequence shown here is derived from an EMBL/GenBank/DDBJ whole genome shotgun (WGS) entry which is preliminary data.</text>
</comment>
<dbReference type="InterPro" id="IPR020802">
    <property type="entry name" value="TesA-like"/>
</dbReference>
<dbReference type="InterPro" id="IPR049900">
    <property type="entry name" value="PKS_mFAS_DH"/>
</dbReference>
<dbReference type="GO" id="GO:0006633">
    <property type="term" value="P:fatty acid biosynthetic process"/>
    <property type="evidence" value="ECO:0007669"/>
    <property type="project" value="InterPro"/>
</dbReference>
<dbReference type="InterPro" id="IPR014031">
    <property type="entry name" value="Ketoacyl_synth_C"/>
</dbReference>
<dbReference type="GO" id="GO:0004315">
    <property type="term" value="F:3-oxoacyl-[acyl-carrier-protein] synthase activity"/>
    <property type="evidence" value="ECO:0007669"/>
    <property type="project" value="InterPro"/>
</dbReference>
<feature type="region of interest" description="C-terminal hotdog fold" evidence="7">
    <location>
        <begin position="1022"/>
        <end position="1165"/>
    </location>
</feature>
<dbReference type="SMART" id="SM00825">
    <property type="entry name" value="PKS_KS"/>
    <property type="match status" value="1"/>
</dbReference>
<keyword evidence="5" id="KW-0677">Repeat</keyword>
<dbReference type="Gene3D" id="1.10.287.490">
    <property type="entry name" value="Helix hairpin bin"/>
    <property type="match status" value="1"/>
</dbReference>
<dbReference type="PROSITE" id="PS52019">
    <property type="entry name" value="PKS_MFAS_DH"/>
    <property type="match status" value="1"/>
</dbReference>
<dbReference type="Gene3D" id="3.30.559.10">
    <property type="entry name" value="Chloramphenicol acetyltransferase-like domain"/>
    <property type="match status" value="1"/>
</dbReference>
<comment type="cofactor">
    <cofactor evidence="1">
        <name>pantetheine 4'-phosphate</name>
        <dbReference type="ChEBI" id="CHEBI:47942"/>
    </cofactor>
</comment>
<dbReference type="InterPro" id="IPR025110">
    <property type="entry name" value="AMP-bd_C"/>
</dbReference>
<dbReference type="SUPFAM" id="SSF52777">
    <property type="entry name" value="CoA-dependent acyltransferases"/>
    <property type="match status" value="2"/>
</dbReference>
<dbReference type="PANTHER" id="PTHR43775:SF37">
    <property type="entry name" value="SI:DKEY-61P9.11"/>
    <property type="match status" value="1"/>
</dbReference>
<dbReference type="SUPFAM" id="SSF52151">
    <property type="entry name" value="FabD/lysophospholipase-like"/>
    <property type="match status" value="1"/>
</dbReference>
<dbReference type="GO" id="GO:0044550">
    <property type="term" value="P:secondary metabolite biosynthetic process"/>
    <property type="evidence" value="ECO:0007669"/>
    <property type="project" value="UniProtKB-ARBA"/>
</dbReference>
<dbReference type="InterPro" id="IPR029058">
    <property type="entry name" value="AB_hydrolase_fold"/>
</dbReference>
<dbReference type="Gene3D" id="3.30.70.3290">
    <property type="match status" value="1"/>
</dbReference>
<dbReference type="Gene3D" id="3.40.50.12780">
    <property type="entry name" value="N-terminal domain of ligase-like"/>
    <property type="match status" value="1"/>
</dbReference>
<dbReference type="Pfam" id="PF16197">
    <property type="entry name" value="KAsynt_C_assoc"/>
    <property type="match status" value="1"/>
</dbReference>
<feature type="region of interest" description="N-terminal hotdog fold" evidence="7">
    <location>
        <begin position="892"/>
        <end position="1007"/>
    </location>
</feature>
<feature type="domain" description="Ketosynthase family 3 (KS3)" evidence="9">
    <location>
        <begin position="8"/>
        <end position="435"/>
    </location>
</feature>
<feature type="active site" description="Proton acceptor; for dehydratase activity" evidence="7">
    <location>
        <position position="921"/>
    </location>
</feature>
<dbReference type="InterPro" id="IPR020845">
    <property type="entry name" value="AMP-binding_CS"/>
</dbReference>
<dbReference type="RefSeq" id="WP_231448661.1">
    <property type="nucleotide sequence ID" value="NZ_JAJOMB010000025.1"/>
</dbReference>
<dbReference type="SUPFAM" id="SSF53901">
    <property type="entry name" value="Thiolase-like"/>
    <property type="match status" value="1"/>
</dbReference>
<dbReference type="InterPro" id="IPR042099">
    <property type="entry name" value="ANL_N_sf"/>
</dbReference>
<dbReference type="GO" id="GO:0005886">
    <property type="term" value="C:plasma membrane"/>
    <property type="evidence" value="ECO:0007669"/>
    <property type="project" value="TreeGrafter"/>
</dbReference>
<dbReference type="Gene3D" id="3.40.47.10">
    <property type="match status" value="1"/>
</dbReference>